<gene>
    <name evidence="1" type="ORF">GCM10023346_48640</name>
</gene>
<dbReference type="RefSeq" id="WP_345453848.1">
    <property type="nucleotide sequence ID" value="NZ_BAABKK010000047.1"/>
</dbReference>
<protein>
    <submittedName>
        <fullName evidence="1">Uncharacterized protein</fullName>
    </submittedName>
</protein>
<evidence type="ECO:0000313" key="2">
    <source>
        <dbReference type="Proteomes" id="UP001500200"/>
    </source>
</evidence>
<reference evidence="2" key="1">
    <citation type="journal article" date="2019" name="Int. J. Syst. Evol. Microbiol.">
        <title>The Global Catalogue of Microorganisms (GCM) 10K type strain sequencing project: providing services to taxonomists for standard genome sequencing and annotation.</title>
        <authorList>
            <consortium name="The Broad Institute Genomics Platform"/>
            <consortium name="The Broad Institute Genome Sequencing Center for Infectious Disease"/>
            <person name="Wu L."/>
            <person name="Ma J."/>
        </authorList>
    </citation>
    <scope>NUCLEOTIDE SEQUENCE [LARGE SCALE GENOMIC DNA]</scope>
    <source>
        <strain evidence="2">JCM 18514</strain>
    </source>
</reference>
<dbReference type="Proteomes" id="UP001500200">
    <property type="component" value="Unassembled WGS sequence"/>
</dbReference>
<proteinExistence type="predicted"/>
<comment type="caution">
    <text evidence="1">The sequence shown here is derived from an EMBL/GenBank/DDBJ whole genome shotgun (WGS) entry which is preliminary data.</text>
</comment>
<name>A0ABP8VAS0_9MICC</name>
<accession>A0ABP8VAS0</accession>
<evidence type="ECO:0000313" key="1">
    <source>
        <dbReference type="EMBL" id="GAA4655681.1"/>
    </source>
</evidence>
<keyword evidence="2" id="KW-1185">Reference proteome</keyword>
<sequence length="165" mass="18246">MNRDEALAEWDRRQQVRKVQRKLVNLDVREVSAVDFPAHGVEGWLVAKAAGTHRHDPAFGYLSEAEEKTAAMLYGIDSGTLRKSSTMTVPNGVIGRSACGCMYLSTPDTVAKAESESAWEKYRGQQPRSWSDTLTPEQLAYLKDTSDVDLSGSLIDLKLTKDGLQ</sequence>
<dbReference type="EMBL" id="BAABKK010000047">
    <property type="protein sequence ID" value="GAA4655681.1"/>
    <property type="molecule type" value="Genomic_DNA"/>
</dbReference>
<organism evidence="1 2">
    <name type="scientific">Arthrobacter gyeryongensis</name>
    <dbReference type="NCBI Taxonomy" id="1650592"/>
    <lineage>
        <taxon>Bacteria</taxon>
        <taxon>Bacillati</taxon>
        <taxon>Actinomycetota</taxon>
        <taxon>Actinomycetes</taxon>
        <taxon>Micrococcales</taxon>
        <taxon>Micrococcaceae</taxon>
        <taxon>Arthrobacter</taxon>
    </lineage>
</organism>